<organism evidence="1 2">
    <name type="scientific">Limosilactobacillus gastricus DSM 16045</name>
    <dbReference type="NCBI Taxonomy" id="1423749"/>
    <lineage>
        <taxon>Bacteria</taxon>
        <taxon>Bacillati</taxon>
        <taxon>Bacillota</taxon>
        <taxon>Bacilli</taxon>
        <taxon>Lactobacillales</taxon>
        <taxon>Lactobacillaceae</taxon>
        <taxon>Limosilactobacillus</taxon>
    </lineage>
</organism>
<dbReference type="AlphaFoldDB" id="A0A0R1VCN2"/>
<comment type="caution">
    <text evidence="1">The sequence shown here is derived from an EMBL/GenBank/DDBJ whole genome shotgun (WGS) entry which is preliminary data.</text>
</comment>
<protein>
    <recommendedName>
        <fullName evidence="3">ATPase domain-containing protein</fullName>
    </recommendedName>
</protein>
<evidence type="ECO:0008006" key="3">
    <source>
        <dbReference type="Google" id="ProtNLM"/>
    </source>
</evidence>
<reference evidence="1 2" key="1">
    <citation type="journal article" date="2015" name="Genome Announc.">
        <title>Expanding the biotechnology potential of lactobacilli through comparative genomics of 213 strains and associated genera.</title>
        <authorList>
            <person name="Sun Z."/>
            <person name="Harris H.M."/>
            <person name="McCann A."/>
            <person name="Guo C."/>
            <person name="Argimon S."/>
            <person name="Zhang W."/>
            <person name="Yang X."/>
            <person name="Jeffery I.B."/>
            <person name="Cooney J.C."/>
            <person name="Kagawa T.F."/>
            <person name="Liu W."/>
            <person name="Song Y."/>
            <person name="Salvetti E."/>
            <person name="Wrobel A."/>
            <person name="Rasinkangas P."/>
            <person name="Parkhill J."/>
            <person name="Rea M.C."/>
            <person name="O'Sullivan O."/>
            <person name="Ritari J."/>
            <person name="Douillard F.P."/>
            <person name="Paul Ross R."/>
            <person name="Yang R."/>
            <person name="Briner A.E."/>
            <person name="Felis G.E."/>
            <person name="de Vos W.M."/>
            <person name="Barrangou R."/>
            <person name="Klaenhammer T.R."/>
            <person name="Caufield P.W."/>
            <person name="Cui Y."/>
            <person name="Zhang H."/>
            <person name="O'Toole P.W."/>
        </authorList>
    </citation>
    <scope>NUCLEOTIDE SEQUENCE [LARGE SCALE GENOMIC DNA]</scope>
    <source>
        <strain evidence="1 2">DSM 16045</strain>
    </source>
</reference>
<dbReference type="SUPFAM" id="SSF52540">
    <property type="entry name" value="P-loop containing nucleoside triphosphate hydrolases"/>
    <property type="match status" value="1"/>
</dbReference>
<dbReference type="Gene3D" id="3.40.50.300">
    <property type="entry name" value="P-loop containing nucleotide triphosphate hydrolases"/>
    <property type="match status" value="1"/>
</dbReference>
<dbReference type="Gene3D" id="1.10.10.10">
    <property type="entry name" value="Winged helix-like DNA-binding domain superfamily/Winged helix DNA-binding domain"/>
    <property type="match status" value="1"/>
</dbReference>
<dbReference type="Proteomes" id="UP000051739">
    <property type="component" value="Unassembled WGS sequence"/>
</dbReference>
<accession>A0A0R1VCN2</accession>
<gene>
    <name evidence="1" type="ORF">FC60_GL001302</name>
</gene>
<sequence>MTQNPFTLNFGKTPLTLIDRPQAINKVIDEFDAPLINNQIYVLSGIRGSGKTVTLTEIDKTLSQKDHWIVIELNSSRDLLQALASKLYQSPQLHKLYVDAKINLSFWGITANFEPSHQISDIEVAIDQLLKVARDRHYRILVSIDEVTNTPAMREFASAFQIFIRQDAPIFLLMTGLYENISDLQNDDNLTFLYRAPKIFLRPLNLTAISNEYQQIFNLPDPEAIKLAKLTKGYPYAFQLLGYLKWEHPELNELDLLNEFDANIQEYVYHKLWSEIMFNDQKVLIAMVKIQGNHAECRIKDLREELHYSSSLMSGCRDRLKKKGLVNTDHYGYLSFTLPRFDRYVEVYHLDD</sequence>
<name>A0A0R1VCN2_9LACO</name>
<dbReference type="InterPro" id="IPR036388">
    <property type="entry name" value="WH-like_DNA-bd_sf"/>
</dbReference>
<proteinExistence type="predicted"/>
<evidence type="ECO:0000313" key="1">
    <source>
        <dbReference type="EMBL" id="KRM03218.1"/>
    </source>
</evidence>
<dbReference type="RefSeq" id="WP_056936814.1">
    <property type="nucleotide sequence ID" value="NZ_AZFN01000004.1"/>
</dbReference>
<dbReference type="PATRIC" id="fig|1423749.3.peg.1333"/>
<evidence type="ECO:0000313" key="2">
    <source>
        <dbReference type="Proteomes" id="UP000051739"/>
    </source>
</evidence>
<dbReference type="EMBL" id="AZFN01000004">
    <property type="protein sequence ID" value="KRM03218.1"/>
    <property type="molecule type" value="Genomic_DNA"/>
</dbReference>
<keyword evidence="2" id="KW-1185">Reference proteome</keyword>
<dbReference type="InterPro" id="IPR027417">
    <property type="entry name" value="P-loop_NTPase"/>
</dbReference>